<accession>A0A644UYY1</accession>
<gene>
    <name evidence="1" type="ORF">SDC9_30141</name>
</gene>
<dbReference type="EMBL" id="VSSQ01000186">
    <property type="protein sequence ID" value="MPL84177.1"/>
    <property type="molecule type" value="Genomic_DNA"/>
</dbReference>
<sequence length="184" mass="20873">MNTINFKLSALCLCLIFAASLQSQTLAMNNLTTSGTDDPLIVVPSEKMVKTSFIFNVYGDIPEKKPAFEEEHFLGNLISSKWNTFLVNYTQEYETKVGLSNSVIEIQKPVIYNAVTKVNKHLKKITRKGLISESEARQKMGHILDCANVMCFENETREFEQALLECKDPTKIMLLFESVILQKL</sequence>
<name>A0A644UYY1_9ZZZZ</name>
<reference evidence="1" key="1">
    <citation type="submission" date="2019-08" db="EMBL/GenBank/DDBJ databases">
        <authorList>
            <person name="Kucharzyk K."/>
            <person name="Murdoch R.W."/>
            <person name="Higgins S."/>
            <person name="Loffler F."/>
        </authorList>
    </citation>
    <scope>NUCLEOTIDE SEQUENCE</scope>
</reference>
<comment type="caution">
    <text evidence="1">The sequence shown here is derived from an EMBL/GenBank/DDBJ whole genome shotgun (WGS) entry which is preliminary data.</text>
</comment>
<dbReference type="AlphaFoldDB" id="A0A644UYY1"/>
<organism evidence="1">
    <name type="scientific">bioreactor metagenome</name>
    <dbReference type="NCBI Taxonomy" id="1076179"/>
    <lineage>
        <taxon>unclassified sequences</taxon>
        <taxon>metagenomes</taxon>
        <taxon>ecological metagenomes</taxon>
    </lineage>
</organism>
<proteinExistence type="predicted"/>
<protein>
    <submittedName>
        <fullName evidence="1">Uncharacterized protein</fullName>
    </submittedName>
</protein>
<evidence type="ECO:0000313" key="1">
    <source>
        <dbReference type="EMBL" id="MPL84177.1"/>
    </source>
</evidence>